<dbReference type="EMBL" id="BARV01012530">
    <property type="protein sequence ID" value="GAI04823.1"/>
    <property type="molecule type" value="Genomic_DNA"/>
</dbReference>
<name>X1KDU5_9ZZZZ</name>
<organism evidence="2">
    <name type="scientific">marine sediment metagenome</name>
    <dbReference type="NCBI Taxonomy" id="412755"/>
    <lineage>
        <taxon>unclassified sequences</taxon>
        <taxon>metagenomes</taxon>
        <taxon>ecological metagenomes</taxon>
    </lineage>
</organism>
<keyword evidence="1" id="KW-0812">Transmembrane</keyword>
<evidence type="ECO:0000313" key="2">
    <source>
        <dbReference type="EMBL" id="GAI04823.1"/>
    </source>
</evidence>
<evidence type="ECO:0000256" key="1">
    <source>
        <dbReference type="SAM" id="Phobius"/>
    </source>
</evidence>
<dbReference type="AlphaFoldDB" id="X1KDU5"/>
<comment type="caution">
    <text evidence="2">The sequence shown here is derived from an EMBL/GenBank/DDBJ whole genome shotgun (WGS) entry which is preliminary data.</text>
</comment>
<feature type="transmembrane region" description="Helical" evidence="1">
    <location>
        <begin position="29"/>
        <end position="49"/>
    </location>
</feature>
<keyword evidence="1" id="KW-0472">Membrane</keyword>
<protein>
    <submittedName>
        <fullName evidence="2">Uncharacterized protein</fullName>
    </submittedName>
</protein>
<gene>
    <name evidence="2" type="ORF">S06H3_23157</name>
</gene>
<feature type="non-terminal residue" evidence="2">
    <location>
        <position position="83"/>
    </location>
</feature>
<reference evidence="2" key="1">
    <citation type="journal article" date="2014" name="Front. Microbiol.">
        <title>High frequency of phylogenetically diverse reductive dehalogenase-homologous genes in deep subseafloor sedimentary metagenomes.</title>
        <authorList>
            <person name="Kawai M."/>
            <person name="Futagami T."/>
            <person name="Toyoda A."/>
            <person name="Takaki Y."/>
            <person name="Nishi S."/>
            <person name="Hori S."/>
            <person name="Arai W."/>
            <person name="Tsubouchi T."/>
            <person name="Morono Y."/>
            <person name="Uchiyama I."/>
            <person name="Ito T."/>
            <person name="Fujiyama A."/>
            <person name="Inagaki F."/>
            <person name="Takami H."/>
        </authorList>
    </citation>
    <scope>NUCLEOTIDE SEQUENCE</scope>
    <source>
        <strain evidence="2">Expedition CK06-06</strain>
    </source>
</reference>
<accession>X1KDU5</accession>
<proteinExistence type="predicted"/>
<keyword evidence="1" id="KW-1133">Transmembrane helix</keyword>
<sequence>MTNETQKLIGIKDLFRNSWNIYKKDFKKFLVIAVIFFGVMGLMMTFIGLEIPKLLEAKVQPSPTPIFKAEPLLTLPWYLFLST</sequence>